<evidence type="ECO:0000313" key="1">
    <source>
        <dbReference type="EMBL" id="ADB08989.1"/>
    </source>
</evidence>
<evidence type="ECO:0000313" key="2">
    <source>
        <dbReference type="Proteomes" id="UP000008693"/>
    </source>
</evidence>
<dbReference type="KEGG" id="bde:BDP_0308"/>
<dbReference type="Proteomes" id="UP000008693">
    <property type="component" value="Chromosome"/>
</dbReference>
<sequence length="34" mass="4133">MPWCSSWLPDVFRSMAHHNRKKYIAQDEYIPDIP</sequence>
<gene>
    <name evidence="1" type="ordered locus">BDP_0308</name>
</gene>
<organism evidence="1 2">
    <name type="scientific">Bifidobacterium dentium (strain ATCC 27534 / DSM 20436 / JCM 1195 / Bd1)</name>
    <dbReference type="NCBI Taxonomy" id="401473"/>
    <lineage>
        <taxon>Bacteria</taxon>
        <taxon>Bacillati</taxon>
        <taxon>Actinomycetota</taxon>
        <taxon>Actinomycetes</taxon>
        <taxon>Bifidobacteriales</taxon>
        <taxon>Bifidobacteriaceae</taxon>
        <taxon>Bifidobacterium</taxon>
    </lineage>
</organism>
<dbReference type="HOGENOM" id="CLU_3372349_0_0_11"/>
<protein>
    <submittedName>
        <fullName evidence="1">Uncharacterized protein</fullName>
    </submittedName>
</protein>
<dbReference type="AlphaFoldDB" id="D2Q853"/>
<accession>D2Q853</accession>
<reference evidence="1 2" key="1">
    <citation type="journal article" date="2009" name="PLoS Genet.">
        <title>The Bifidobacterium dentium Bd1 genome sequence reflects its genetic adaptation to the human oral cavity.</title>
        <authorList>
            <person name="Ventura M."/>
            <person name="Turroni F."/>
            <person name="Zomer A."/>
            <person name="Foroni E."/>
            <person name="Giubellini V."/>
            <person name="Bottacini F."/>
            <person name="Canchaya C."/>
            <person name="Claesson M.J."/>
            <person name="He F."/>
            <person name="Mantzourani M."/>
            <person name="Mulas L."/>
            <person name="Ferrarini A."/>
            <person name="Gao B."/>
            <person name="Delledonne M."/>
            <person name="Henrissat B."/>
            <person name="Coutinho P."/>
            <person name="Oggioni M."/>
            <person name="Gupta R.S."/>
            <person name="Zhang Z."/>
            <person name="Beighton D."/>
            <person name="Fitzgerald G.F."/>
            <person name="O'Toole P.W."/>
            <person name="van Sinderen D."/>
        </authorList>
    </citation>
    <scope>NUCLEOTIDE SEQUENCE [LARGE SCALE GENOMIC DNA]</scope>
    <source>
        <strain evidence="2">ATCC 27534 / DSM 20436 / JCM 1195 / Bd1</strain>
    </source>
</reference>
<name>D2Q853_BIFDB</name>
<dbReference type="EMBL" id="CP001750">
    <property type="protein sequence ID" value="ADB08989.1"/>
    <property type="molecule type" value="Genomic_DNA"/>
</dbReference>
<keyword evidence="2" id="KW-1185">Reference proteome</keyword>
<proteinExistence type="predicted"/>